<feature type="compositionally biased region" description="Low complexity" evidence="1">
    <location>
        <begin position="1"/>
        <end position="29"/>
    </location>
</feature>
<dbReference type="OrthoDB" id="10615469at2759"/>
<accession>K2LXQ2</accession>
<keyword evidence="3" id="KW-1185">Reference proteome</keyword>
<gene>
    <name evidence="2" type="ORF">MOQ_008824</name>
</gene>
<name>K2LXQ2_TRYCR</name>
<dbReference type="EMBL" id="AHKC01018168">
    <property type="protein sequence ID" value="EKF27453.1"/>
    <property type="molecule type" value="Genomic_DNA"/>
</dbReference>
<protein>
    <submittedName>
        <fullName evidence="2">Mucin-associated surface protein (MASP), putative</fullName>
    </submittedName>
</protein>
<comment type="caution">
    <text evidence="2">The sequence shown here is derived from an EMBL/GenBank/DDBJ whole genome shotgun (WGS) entry which is preliminary data.</text>
</comment>
<evidence type="ECO:0000256" key="1">
    <source>
        <dbReference type="SAM" id="MobiDB-lite"/>
    </source>
</evidence>
<organism evidence="2 3">
    <name type="scientific">Trypanosoma cruzi marinkellei</name>
    <dbReference type="NCBI Taxonomy" id="85056"/>
    <lineage>
        <taxon>Eukaryota</taxon>
        <taxon>Discoba</taxon>
        <taxon>Euglenozoa</taxon>
        <taxon>Kinetoplastea</taxon>
        <taxon>Metakinetoplastina</taxon>
        <taxon>Trypanosomatida</taxon>
        <taxon>Trypanosomatidae</taxon>
        <taxon>Trypanosoma</taxon>
        <taxon>Schizotrypanum</taxon>
    </lineage>
</organism>
<feature type="region of interest" description="Disordered" evidence="1">
    <location>
        <begin position="1"/>
        <end position="196"/>
    </location>
</feature>
<dbReference type="Proteomes" id="UP000007350">
    <property type="component" value="Unassembled WGS sequence"/>
</dbReference>
<feature type="compositionally biased region" description="Polar residues" evidence="1">
    <location>
        <begin position="73"/>
        <end position="101"/>
    </location>
</feature>
<sequence>MAPAPQAQSGDGQPSSSQSQPPSTPSVSSFGPNVPSDPSKETPGSTLTPVTGGGEGPSTDDKSQQEDGGNIASEDQTTNGDTDPNASLAPTNDGQDTHSSSTPPPANQTEEPKVTEEGEGAPAALTTNEDPTGNPESESENEQRSSENGVSAQPPEATQQGEGEDGNRTDKATDGATATKNATGTPGDSDGSTAPSHTNSPLCFFCFLCVRLLLLWWWPRESEERE</sequence>
<dbReference type="AlphaFoldDB" id="K2LXQ2"/>
<proteinExistence type="predicted"/>
<evidence type="ECO:0000313" key="3">
    <source>
        <dbReference type="Proteomes" id="UP000007350"/>
    </source>
</evidence>
<feature type="non-terminal residue" evidence="2">
    <location>
        <position position="226"/>
    </location>
</feature>
<feature type="compositionally biased region" description="Low complexity" evidence="1">
    <location>
        <begin position="174"/>
        <end position="185"/>
    </location>
</feature>
<evidence type="ECO:0000313" key="2">
    <source>
        <dbReference type="EMBL" id="EKF27453.1"/>
    </source>
</evidence>
<reference evidence="2 3" key="1">
    <citation type="journal article" date="2012" name="BMC Genomics">
        <title>Comparative genomic analysis of human infective Trypanosoma cruzi lineages with the bat-restricted subspecies T. cruzi marinkellei.</title>
        <authorList>
            <person name="Franzen O."/>
            <person name="Talavera-Lopez C."/>
            <person name="Ochaya S."/>
            <person name="Butler C.E."/>
            <person name="Messenger L.A."/>
            <person name="Lewis M.D."/>
            <person name="Llewellyn M.S."/>
            <person name="Marinkelle C.J."/>
            <person name="Tyler K.M."/>
            <person name="Miles M.A."/>
            <person name="Andersson B."/>
        </authorList>
    </citation>
    <scope>NUCLEOTIDE SEQUENCE [LARGE SCALE GENOMIC DNA]</scope>
    <source>
        <strain evidence="2 3">B7</strain>
    </source>
</reference>